<proteinExistence type="inferred from homology"/>
<keyword evidence="5" id="KW-1185">Reference proteome</keyword>
<comment type="caution">
    <text evidence="4">The sequence shown here is derived from an EMBL/GenBank/DDBJ whole genome shotgun (WGS) entry which is preliminary data.</text>
</comment>
<reference evidence="4 5" key="1">
    <citation type="submission" date="2016-02" db="EMBL/GenBank/DDBJ databases">
        <title>Draft genome sequence of the strain BR 10247T Bradyrhizobium neotropicale isolated from nodules of Centrolobium paraense.</title>
        <authorList>
            <person name="Simoes-Araujo J.L."/>
            <person name="Barauna A.C."/>
            <person name="Silva K."/>
            <person name="Zilli J.E."/>
        </authorList>
    </citation>
    <scope>NUCLEOTIDE SEQUENCE [LARGE SCALE GENOMIC DNA]</scope>
    <source>
        <strain evidence="4 5">BR 10247</strain>
    </source>
</reference>
<organism evidence="4 5">
    <name type="scientific">Bradyrhizobium neotropicale</name>
    <dbReference type="NCBI Taxonomy" id="1497615"/>
    <lineage>
        <taxon>Bacteria</taxon>
        <taxon>Pseudomonadati</taxon>
        <taxon>Pseudomonadota</taxon>
        <taxon>Alphaproteobacteria</taxon>
        <taxon>Hyphomicrobiales</taxon>
        <taxon>Nitrobacteraceae</taxon>
        <taxon>Bradyrhizobium</taxon>
    </lineage>
</organism>
<dbReference type="RefSeq" id="WP_063681781.1">
    <property type="nucleotide sequence ID" value="NZ_LSEF01000113.1"/>
</dbReference>
<dbReference type="GO" id="GO:0016853">
    <property type="term" value="F:isomerase activity"/>
    <property type="evidence" value="ECO:0007669"/>
    <property type="project" value="UniProtKB-KW"/>
</dbReference>
<comment type="similarity">
    <text evidence="1">Belongs to the 4-oxalocrotonate tautomerase family.</text>
</comment>
<feature type="domain" description="4-oxalocrotonate tautomerase-like" evidence="3">
    <location>
        <begin position="2"/>
        <end position="60"/>
    </location>
</feature>
<evidence type="ECO:0000256" key="1">
    <source>
        <dbReference type="ARBA" id="ARBA00006723"/>
    </source>
</evidence>
<evidence type="ECO:0000259" key="3">
    <source>
        <dbReference type="Pfam" id="PF01361"/>
    </source>
</evidence>
<dbReference type="Proteomes" id="UP000077173">
    <property type="component" value="Unassembled WGS sequence"/>
</dbReference>
<dbReference type="SUPFAM" id="SSF55331">
    <property type="entry name" value="Tautomerase/MIF"/>
    <property type="match status" value="1"/>
</dbReference>
<dbReference type="EMBL" id="LSEF01000113">
    <property type="protein sequence ID" value="OAF07527.1"/>
    <property type="molecule type" value="Genomic_DNA"/>
</dbReference>
<dbReference type="PANTHER" id="PTHR35530">
    <property type="entry name" value="TAUTOMERASE-RELATED"/>
    <property type="match status" value="1"/>
</dbReference>
<evidence type="ECO:0000313" key="4">
    <source>
        <dbReference type="EMBL" id="OAF07527.1"/>
    </source>
</evidence>
<protein>
    <submittedName>
        <fullName evidence="4">4-oxalocrotonate tautomerase</fullName>
    </submittedName>
</protein>
<keyword evidence="2" id="KW-0413">Isomerase</keyword>
<dbReference type="InterPro" id="IPR004370">
    <property type="entry name" value="4-OT-like_dom"/>
</dbReference>
<name>A0A176YKL2_9BRAD</name>
<gene>
    <name evidence="4" type="ORF">AXW67_29800</name>
</gene>
<dbReference type="InterPro" id="IPR014347">
    <property type="entry name" value="Tautomerase/MIF_sf"/>
</dbReference>
<dbReference type="AlphaFoldDB" id="A0A176YKL2"/>
<sequence length="142" mass="15514">MPLITVSYSTSRQSPTLKADIASAVSELTAKILHKDPKVTAIIVKSVDANDWFAGGKPLAEQKLASYWIDIHVSEGTNTKDEKAAYLAAMFKRMAEILGPLHHETYLHVDEVRGDAYGFGGLSQERRYIAGKLEVAPDRAAA</sequence>
<accession>A0A176YKL2</accession>
<dbReference type="PANTHER" id="PTHR35530:SF1">
    <property type="entry name" value="2-HYDROXYMUCONATE TAUTOMERASE"/>
    <property type="match status" value="1"/>
</dbReference>
<evidence type="ECO:0000313" key="5">
    <source>
        <dbReference type="Proteomes" id="UP000077173"/>
    </source>
</evidence>
<dbReference type="Gene3D" id="3.30.429.10">
    <property type="entry name" value="Macrophage Migration Inhibitory Factor"/>
    <property type="match status" value="2"/>
</dbReference>
<dbReference type="Pfam" id="PF01361">
    <property type="entry name" value="Tautomerase"/>
    <property type="match status" value="1"/>
</dbReference>
<evidence type="ECO:0000256" key="2">
    <source>
        <dbReference type="ARBA" id="ARBA00023235"/>
    </source>
</evidence>